<name>A0A081BVR6_VECG1</name>
<dbReference type="Proteomes" id="UP000030661">
    <property type="component" value="Unassembled WGS sequence"/>
</dbReference>
<dbReference type="AlphaFoldDB" id="A0A081BVR6"/>
<dbReference type="HOGENOM" id="CLU_3247692_0_0_0"/>
<sequence>MSVGSPGAMKLREWHISKNRSRENSCLYAIPVVSKKIPADYI</sequence>
<accession>A0A081BVR6</accession>
<organism evidence="1">
    <name type="scientific">Vecturithrix granuli</name>
    <dbReference type="NCBI Taxonomy" id="1499967"/>
    <lineage>
        <taxon>Bacteria</taxon>
        <taxon>Candidatus Moduliflexota</taxon>
        <taxon>Candidatus Vecturitrichia</taxon>
        <taxon>Candidatus Vecturitrichales</taxon>
        <taxon>Candidatus Vecturitrichaceae</taxon>
        <taxon>Candidatus Vecturithrix</taxon>
    </lineage>
</organism>
<keyword evidence="2" id="KW-1185">Reference proteome</keyword>
<proteinExistence type="predicted"/>
<dbReference type="EMBL" id="DF820464">
    <property type="protein sequence ID" value="GAK56421.1"/>
    <property type="molecule type" value="Genomic_DNA"/>
</dbReference>
<reference evidence="1" key="1">
    <citation type="journal article" date="2015" name="PeerJ">
        <title>First genomic representation of candidate bacterial phylum KSB3 points to enhanced environmental sensing as a trigger of wastewater bulking.</title>
        <authorList>
            <person name="Sekiguchi Y."/>
            <person name="Ohashi A."/>
            <person name="Parks D.H."/>
            <person name="Yamauchi T."/>
            <person name="Tyson G.W."/>
            <person name="Hugenholtz P."/>
        </authorList>
    </citation>
    <scope>NUCLEOTIDE SEQUENCE [LARGE SCALE GENOMIC DNA]</scope>
</reference>
<protein>
    <submittedName>
        <fullName evidence="1">Uncharacterized protein</fullName>
    </submittedName>
</protein>
<evidence type="ECO:0000313" key="2">
    <source>
        <dbReference type="Proteomes" id="UP000030661"/>
    </source>
</evidence>
<gene>
    <name evidence="1" type="ORF">U27_03383</name>
</gene>
<evidence type="ECO:0000313" key="1">
    <source>
        <dbReference type="EMBL" id="GAK56421.1"/>
    </source>
</evidence>